<name>A0A1H7EG26_9BURK</name>
<keyword evidence="2" id="KW-1185">Reference proteome</keyword>
<proteinExistence type="predicted"/>
<sequence>MEHLPSSVVDDVATRDDIATDDNACDWPCCLTLACWHDASLPALSQYRAG</sequence>
<dbReference type="RefSeq" id="WP_177200617.1">
    <property type="nucleotide sequence ID" value="NZ_FNYE01000059.1"/>
</dbReference>
<accession>A0A1H7EG26</accession>
<reference evidence="2" key="1">
    <citation type="submission" date="2016-10" db="EMBL/GenBank/DDBJ databases">
        <authorList>
            <person name="Varghese N."/>
            <person name="Submissions S."/>
        </authorList>
    </citation>
    <scope>NUCLEOTIDE SEQUENCE [LARGE SCALE GENOMIC DNA]</scope>
    <source>
        <strain evidence="2">LMG 26031</strain>
    </source>
</reference>
<dbReference type="Proteomes" id="UP000198866">
    <property type="component" value="Unassembled WGS sequence"/>
</dbReference>
<gene>
    <name evidence="1" type="ORF">SAMN05192539_105911</name>
</gene>
<dbReference type="AlphaFoldDB" id="A0A1H7EG26"/>
<organism evidence="1 2">
    <name type="scientific">Paraburkholderia diazotrophica</name>
    <dbReference type="NCBI Taxonomy" id="667676"/>
    <lineage>
        <taxon>Bacteria</taxon>
        <taxon>Pseudomonadati</taxon>
        <taxon>Pseudomonadota</taxon>
        <taxon>Betaproteobacteria</taxon>
        <taxon>Burkholderiales</taxon>
        <taxon>Burkholderiaceae</taxon>
        <taxon>Paraburkholderia</taxon>
    </lineage>
</organism>
<evidence type="ECO:0000313" key="1">
    <source>
        <dbReference type="EMBL" id="SEK12584.1"/>
    </source>
</evidence>
<protein>
    <submittedName>
        <fullName evidence="1">Uncharacterized protein</fullName>
    </submittedName>
</protein>
<evidence type="ECO:0000313" key="2">
    <source>
        <dbReference type="Proteomes" id="UP000198866"/>
    </source>
</evidence>
<dbReference type="EMBL" id="FNYE01000059">
    <property type="protein sequence ID" value="SEK12584.1"/>
    <property type="molecule type" value="Genomic_DNA"/>
</dbReference>